<keyword evidence="1" id="KW-1133">Transmembrane helix</keyword>
<keyword evidence="3" id="KW-1185">Reference proteome</keyword>
<reference evidence="2 3" key="1">
    <citation type="journal article" date="2017" name="Nat. Commun.">
        <title>Genome assembly with in vitro proximity ligation data and whole-genome triplication in lettuce.</title>
        <authorList>
            <person name="Reyes-Chin-Wo S."/>
            <person name="Wang Z."/>
            <person name="Yang X."/>
            <person name="Kozik A."/>
            <person name="Arikit S."/>
            <person name="Song C."/>
            <person name="Xia L."/>
            <person name="Froenicke L."/>
            <person name="Lavelle D.O."/>
            <person name="Truco M.J."/>
            <person name="Xia R."/>
            <person name="Zhu S."/>
            <person name="Xu C."/>
            <person name="Xu H."/>
            <person name="Xu X."/>
            <person name="Cox K."/>
            <person name="Korf I."/>
            <person name="Meyers B.C."/>
            <person name="Michelmore R.W."/>
        </authorList>
    </citation>
    <scope>NUCLEOTIDE SEQUENCE [LARGE SCALE GENOMIC DNA]</scope>
    <source>
        <strain evidence="3">cv. Salinas</strain>
        <tissue evidence="2">Seedlings</tissue>
    </source>
</reference>
<feature type="transmembrane region" description="Helical" evidence="1">
    <location>
        <begin position="84"/>
        <end position="109"/>
    </location>
</feature>
<evidence type="ECO:0000313" key="3">
    <source>
        <dbReference type="Proteomes" id="UP000235145"/>
    </source>
</evidence>
<evidence type="ECO:0000256" key="1">
    <source>
        <dbReference type="SAM" id="Phobius"/>
    </source>
</evidence>
<gene>
    <name evidence="2" type="ORF">LSAT_V11C600337940</name>
</gene>
<sequence length="115" mass="13856">MLLVHFKCLNDQRDTLAQIDSYISIIDKSAKRYWKAWSATMYALNLLRGAHEERFQRLSLYCYNMEKKNLGIITHIKTRYENKFGYFFMAIDYMLLGSRILNLFTSYYYHLRSTP</sequence>
<dbReference type="EMBL" id="NBSK02000006">
    <property type="protein sequence ID" value="KAJ0200837.1"/>
    <property type="molecule type" value="Genomic_DNA"/>
</dbReference>
<comment type="caution">
    <text evidence="2">The sequence shown here is derived from an EMBL/GenBank/DDBJ whole genome shotgun (WGS) entry which is preliminary data.</text>
</comment>
<protein>
    <submittedName>
        <fullName evidence="2">Uncharacterized protein</fullName>
    </submittedName>
</protein>
<dbReference type="Proteomes" id="UP000235145">
    <property type="component" value="Unassembled WGS sequence"/>
</dbReference>
<organism evidence="2 3">
    <name type="scientific">Lactuca sativa</name>
    <name type="common">Garden lettuce</name>
    <dbReference type="NCBI Taxonomy" id="4236"/>
    <lineage>
        <taxon>Eukaryota</taxon>
        <taxon>Viridiplantae</taxon>
        <taxon>Streptophyta</taxon>
        <taxon>Embryophyta</taxon>
        <taxon>Tracheophyta</taxon>
        <taxon>Spermatophyta</taxon>
        <taxon>Magnoliopsida</taxon>
        <taxon>eudicotyledons</taxon>
        <taxon>Gunneridae</taxon>
        <taxon>Pentapetalae</taxon>
        <taxon>asterids</taxon>
        <taxon>campanulids</taxon>
        <taxon>Asterales</taxon>
        <taxon>Asteraceae</taxon>
        <taxon>Cichorioideae</taxon>
        <taxon>Cichorieae</taxon>
        <taxon>Lactucinae</taxon>
        <taxon>Lactuca</taxon>
    </lineage>
</organism>
<name>A0A9R1X9W8_LACSA</name>
<accession>A0A9R1X9W8</accession>
<proteinExistence type="predicted"/>
<keyword evidence="1" id="KW-0812">Transmembrane</keyword>
<keyword evidence="1" id="KW-0472">Membrane</keyword>
<evidence type="ECO:0000313" key="2">
    <source>
        <dbReference type="EMBL" id="KAJ0200837.1"/>
    </source>
</evidence>
<dbReference type="AlphaFoldDB" id="A0A9R1X9W8"/>